<feature type="non-terminal residue" evidence="2">
    <location>
        <position position="1"/>
    </location>
</feature>
<gene>
    <name evidence="2" type="ORF">AVDCRST_MAG77-5654</name>
</gene>
<keyword evidence="2" id="KW-0812">Transmembrane</keyword>
<feature type="non-terminal residue" evidence="2">
    <location>
        <position position="264"/>
    </location>
</feature>
<dbReference type="AlphaFoldDB" id="A0A6J4KDM1"/>
<accession>A0A6J4KDM1</accession>
<feature type="compositionally biased region" description="Basic residues" evidence="1">
    <location>
        <begin position="40"/>
        <end position="53"/>
    </location>
</feature>
<sequence>EPVPNRRLRVRQPAAVGAPGGEDGLRRAYHRDLSRLGLAGRRRARRRAGRPGRHAPGGNTLGRVLALRAPAHRLHCPERDHHRDHHRAAGRQRRALLGPARPLAYRRHAPDHRSGGAGLVGIAGQRDGQPVPGAHHAHGGHCGPAAAVEGAGAVRRIDDIGLPIHLRAAGDGPGDAHRAGGATGLQLHSPLAALDGDAGVQPVPAVECTRSGAVHRADGARLHRRSHRLARRAGMVTPQPSADRGRRVGAAGGSGRRSAGRTAL</sequence>
<reference evidence="2" key="1">
    <citation type="submission" date="2020-02" db="EMBL/GenBank/DDBJ databases">
        <authorList>
            <person name="Meier V. D."/>
        </authorList>
    </citation>
    <scope>NUCLEOTIDE SEQUENCE</scope>
    <source>
        <strain evidence="2">AVDCRST_MAG77</strain>
    </source>
</reference>
<feature type="region of interest" description="Disordered" evidence="1">
    <location>
        <begin position="1"/>
        <end position="25"/>
    </location>
</feature>
<name>A0A6J4KDM1_9CHLR</name>
<keyword evidence="2" id="KW-0472">Membrane</keyword>
<evidence type="ECO:0000313" key="2">
    <source>
        <dbReference type="EMBL" id="CAA9301359.1"/>
    </source>
</evidence>
<feature type="region of interest" description="Disordered" evidence="1">
    <location>
        <begin position="230"/>
        <end position="264"/>
    </location>
</feature>
<feature type="region of interest" description="Disordered" evidence="1">
    <location>
        <begin position="40"/>
        <end position="60"/>
    </location>
</feature>
<feature type="compositionally biased region" description="Basic residues" evidence="1">
    <location>
        <begin position="1"/>
        <end position="10"/>
    </location>
</feature>
<protein>
    <submittedName>
        <fullName evidence="2">Cobalt ECF transporter, transmembrane component of energizing module CbiQ</fullName>
    </submittedName>
</protein>
<proteinExistence type="predicted"/>
<evidence type="ECO:0000256" key="1">
    <source>
        <dbReference type="SAM" id="MobiDB-lite"/>
    </source>
</evidence>
<dbReference type="EMBL" id="CADCTC010000295">
    <property type="protein sequence ID" value="CAA9301359.1"/>
    <property type="molecule type" value="Genomic_DNA"/>
</dbReference>
<organism evidence="2">
    <name type="scientific">uncultured Chloroflexota bacterium</name>
    <dbReference type="NCBI Taxonomy" id="166587"/>
    <lineage>
        <taxon>Bacteria</taxon>
        <taxon>Bacillati</taxon>
        <taxon>Chloroflexota</taxon>
        <taxon>environmental samples</taxon>
    </lineage>
</organism>